<evidence type="ECO:0000259" key="3">
    <source>
        <dbReference type="Pfam" id="PF03144"/>
    </source>
</evidence>
<keyword evidence="1" id="KW-0342">GTP-binding</keyword>
<feature type="domain" description="Tr-type G" evidence="2">
    <location>
        <begin position="2"/>
        <end position="107"/>
    </location>
</feature>
<dbReference type="GO" id="GO:0005829">
    <property type="term" value="C:cytosol"/>
    <property type="evidence" value="ECO:0007669"/>
    <property type="project" value="TreeGrafter"/>
</dbReference>
<proteinExistence type="predicted"/>
<dbReference type="InterPro" id="IPR047042">
    <property type="entry name" value="BipA_II"/>
</dbReference>
<feature type="non-terminal residue" evidence="4">
    <location>
        <position position="1"/>
    </location>
</feature>
<dbReference type="PANTHER" id="PTHR42908">
    <property type="entry name" value="TRANSLATION ELONGATION FACTOR-RELATED"/>
    <property type="match status" value="1"/>
</dbReference>
<dbReference type="GO" id="GO:0005525">
    <property type="term" value="F:GTP binding"/>
    <property type="evidence" value="ECO:0007669"/>
    <property type="project" value="UniProtKB-KW"/>
</dbReference>
<dbReference type="CDD" id="cd03691">
    <property type="entry name" value="BipA_TypA_II"/>
    <property type="match status" value="1"/>
</dbReference>
<dbReference type="SUPFAM" id="SSF52540">
    <property type="entry name" value="P-loop containing nucleoside triphosphate hydrolases"/>
    <property type="match status" value="1"/>
</dbReference>
<dbReference type="AlphaFoldDB" id="A0A538ST01"/>
<feature type="domain" description="Translation elongation factor EFTu-like" evidence="3">
    <location>
        <begin position="131"/>
        <end position="200"/>
    </location>
</feature>
<dbReference type="Proteomes" id="UP000319829">
    <property type="component" value="Unassembled WGS sequence"/>
</dbReference>
<dbReference type="EMBL" id="VBOU01000071">
    <property type="protein sequence ID" value="TMQ54506.1"/>
    <property type="molecule type" value="Genomic_DNA"/>
</dbReference>
<dbReference type="InterPro" id="IPR009000">
    <property type="entry name" value="Transl_B-barrel_sf"/>
</dbReference>
<keyword evidence="1" id="KW-0547">Nucleotide-binding</keyword>
<dbReference type="Pfam" id="PF00009">
    <property type="entry name" value="GTP_EFTU"/>
    <property type="match status" value="1"/>
</dbReference>
<sequence>LKMVDGVMLLVDASEGPLPQTRFVLRKALEQALPAIVVVNKIDRQDARPAEVVNEIYDLFIDLDANERQIEFPILYAVSRDGIAKRSLDDCGTDLRPLFEEIVRSIPPPRARMKEKLQLLVANLDYDDYVGRIAIGRVFSGKISVGDQVSVCKLDGTEVKTRITQLYTFEALKRVPVENAAAGEIVALAGIEGIYIGETVSSLEDPVRLPPITVDEPTISMIRSLSR</sequence>
<accession>A0A538ST01</accession>
<dbReference type="Gene3D" id="3.40.50.300">
    <property type="entry name" value="P-loop containing nucleotide triphosphate hydrolases"/>
    <property type="match status" value="1"/>
</dbReference>
<protein>
    <submittedName>
        <fullName evidence="4">Translational GTPase TypA</fullName>
    </submittedName>
</protein>
<dbReference type="SUPFAM" id="SSF50447">
    <property type="entry name" value="Translation proteins"/>
    <property type="match status" value="1"/>
</dbReference>
<evidence type="ECO:0000256" key="1">
    <source>
        <dbReference type="ARBA" id="ARBA00023134"/>
    </source>
</evidence>
<evidence type="ECO:0000259" key="2">
    <source>
        <dbReference type="Pfam" id="PF00009"/>
    </source>
</evidence>
<dbReference type="FunFam" id="2.40.30.10:FF:000016">
    <property type="entry name" value="GTP-binding protein TypA"/>
    <property type="match status" value="1"/>
</dbReference>
<dbReference type="InterPro" id="IPR000795">
    <property type="entry name" value="T_Tr_GTP-bd_dom"/>
</dbReference>
<evidence type="ECO:0000313" key="4">
    <source>
        <dbReference type="EMBL" id="TMQ54506.1"/>
    </source>
</evidence>
<evidence type="ECO:0000313" key="5">
    <source>
        <dbReference type="Proteomes" id="UP000319829"/>
    </source>
</evidence>
<name>A0A538ST01_UNCEI</name>
<dbReference type="GO" id="GO:1990904">
    <property type="term" value="C:ribonucleoprotein complex"/>
    <property type="evidence" value="ECO:0007669"/>
    <property type="project" value="TreeGrafter"/>
</dbReference>
<dbReference type="Gene3D" id="2.40.30.10">
    <property type="entry name" value="Translation factors"/>
    <property type="match status" value="1"/>
</dbReference>
<organism evidence="4 5">
    <name type="scientific">Eiseniibacteriota bacterium</name>
    <dbReference type="NCBI Taxonomy" id="2212470"/>
    <lineage>
        <taxon>Bacteria</taxon>
        <taxon>Candidatus Eiseniibacteriota</taxon>
    </lineage>
</organism>
<dbReference type="InterPro" id="IPR004161">
    <property type="entry name" value="EFTu-like_2"/>
</dbReference>
<comment type="caution">
    <text evidence="4">The sequence shown here is derived from an EMBL/GenBank/DDBJ whole genome shotgun (WGS) entry which is preliminary data.</text>
</comment>
<gene>
    <name evidence="4" type="ORF">E6K74_06030</name>
</gene>
<dbReference type="GO" id="GO:0003924">
    <property type="term" value="F:GTPase activity"/>
    <property type="evidence" value="ECO:0007669"/>
    <property type="project" value="InterPro"/>
</dbReference>
<reference evidence="4 5" key="1">
    <citation type="journal article" date="2019" name="Nat. Microbiol.">
        <title>Mediterranean grassland soil C-N compound turnover is dependent on rainfall and depth, and is mediated by genomically divergent microorganisms.</title>
        <authorList>
            <person name="Diamond S."/>
            <person name="Andeer P.F."/>
            <person name="Li Z."/>
            <person name="Crits-Christoph A."/>
            <person name="Burstein D."/>
            <person name="Anantharaman K."/>
            <person name="Lane K.R."/>
            <person name="Thomas B.C."/>
            <person name="Pan C."/>
            <person name="Northen T.R."/>
            <person name="Banfield J.F."/>
        </authorList>
    </citation>
    <scope>NUCLEOTIDE SEQUENCE [LARGE SCALE GENOMIC DNA]</scope>
    <source>
        <strain evidence="4">WS_4</strain>
    </source>
</reference>
<dbReference type="PANTHER" id="PTHR42908:SF8">
    <property type="entry name" value="TR-TYPE G DOMAIN-CONTAINING PROTEIN"/>
    <property type="match status" value="1"/>
</dbReference>
<dbReference type="InterPro" id="IPR027417">
    <property type="entry name" value="P-loop_NTPase"/>
</dbReference>
<dbReference type="Pfam" id="PF03144">
    <property type="entry name" value="GTP_EFTU_D2"/>
    <property type="match status" value="1"/>
</dbReference>